<dbReference type="NCBIfam" id="TIGR00109">
    <property type="entry name" value="hemH"/>
    <property type="match status" value="1"/>
</dbReference>
<evidence type="ECO:0000256" key="2">
    <source>
        <dbReference type="ARBA" id="ARBA00023133"/>
    </source>
</evidence>
<dbReference type="GO" id="GO:0004325">
    <property type="term" value="F:ferrochelatase activity"/>
    <property type="evidence" value="ECO:0007669"/>
    <property type="project" value="UniProtKB-UniRule"/>
</dbReference>
<sequence>MGYRLLDSGGRNLYQRDPLNPEMPVGLILCGMGGPDSPDAVEPFLKNLFRDPAILTLPRWLSFFIGGMIASKRAPAVRRRYSMIDTHGGSPQLEWTIKQGHVLVQSLAGRNISVFFEPAMRYWRPYAHEAIETLLKKGVRQFIVTPTYPQYAEATSGSILKLLQHTLRKKAHGAALHIVPDWYLIPGYIEALAHPVEAVLRRWISEGADPERCAVLFVAHSLPERFIQKGDPYLSQTTATVNAVHAKLKACFGAARGDSLDWWRRLPGNESPLLAFQSRVGPVKWLGPPVRGETRRLAGMGIRRLMIQPVSFSCEHIETLYELDIELAAEARAWGIEHFERGPALNIDADWLASLADTLYQEGFMSADATRQEMHV</sequence>
<gene>
    <name evidence="6 8" type="primary">hemH</name>
    <name evidence="8" type="ORF">KJ970_11275</name>
</gene>
<keyword evidence="6" id="KW-0479">Metal-binding</keyword>
<dbReference type="Pfam" id="PF00762">
    <property type="entry name" value="Ferrochelatase"/>
    <property type="match status" value="1"/>
</dbReference>
<comment type="catalytic activity">
    <reaction evidence="5">
        <text>Fe-coproporphyrin III + 2 H(+) = coproporphyrin III + Fe(2+)</text>
        <dbReference type="Rhea" id="RHEA:49572"/>
        <dbReference type="ChEBI" id="CHEBI:15378"/>
        <dbReference type="ChEBI" id="CHEBI:29033"/>
        <dbReference type="ChEBI" id="CHEBI:68438"/>
        <dbReference type="ChEBI" id="CHEBI:131725"/>
        <dbReference type="EC" id="4.99.1.9"/>
    </reaction>
    <physiologicalReaction direction="right-to-left" evidence="5">
        <dbReference type="Rhea" id="RHEA:49574"/>
    </physiologicalReaction>
</comment>
<proteinExistence type="inferred from homology"/>
<evidence type="ECO:0000313" key="8">
    <source>
        <dbReference type="EMBL" id="MBU2691498.1"/>
    </source>
</evidence>
<accession>A0A948RXR9</accession>
<dbReference type="GO" id="GO:0046872">
    <property type="term" value="F:metal ion binding"/>
    <property type="evidence" value="ECO:0007669"/>
    <property type="project" value="UniProtKB-KW"/>
</dbReference>
<dbReference type="PANTHER" id="PTHR11108">
    <property type="entry name" value="FERROCHELATASE"/>
    <property type="match status" value="1"/>
</dbReference>
<dbReference type="EC" id="4.98.1.1" evidence="6"/>
<dbReference type="CDD" id="cd00419">
    <property type="entry name" value="Ferrochelatase_C"/>
    <property type="match status" value="1"/>
</dbReference>
<comment type="similarity">
    <text evidence="6 7">Belongs to the ferrochelatase family.</text>
</comment>
<comment type="catalytic activity">
    <reaction evidence="6">
        <text>heme b + 2 H(+) = protoporphyrin IX + Fe(2+)</text>
        <dbReference type="Rhea" id="RHEA:22584"/>
        <dbReference type="ChEBI" id="CHEBI:15378"/>
        <dbReference type="ChEBI" id="CHEBI:29033"/>
        <dbReference type="ChEBI" id="CHEBI:57306"/>
        <dbReference type="ChEBI" id="CHEBI:60344"/>
        <dbReference type="EC" id="4.98.1.1"/>
    </reaction>
</comment>
<keyword evidence="6" id="KW-0963">Cytoplasm</keyword>
<evidence type="ECO:0000256" key="1">
    <source>
        <dbReference type="ARBA" id="ARBA00023004"/>
    </source>
</evidence>
<comment type="subcellular location">
    <subcellularLocation>
        <location evidence="6">Cytoplasm</location>
    </subcellularLocation>
</comment>
<dbReference type="HAMAP" id="MF_00323">
    <property type="entry name" value="Ferrochelatase"/>
    <property type="match status" value="1"/>
</dbReference>
<reference evidence="8" key="1">
    <citation type="submission" date="2021-05" db="EMBL/GenBank/DDBJ databases">
        <title>Energy efficiency and biological interactions define the core microbiome of deep oligotrophic groundwater.</title>
        <authorList>
            <person name="Mehrshad M."/>
            <person name="Lopez-Fernandez M."/>
            <person name="Bell E."/>
            <person name="Bernier-Latmani R."/>
            <person name="Bertilsson S."/>
            <person name="Dopson M."/>
        </authorList>
    </citation>
    <scope>NUCLEOTIDE SEQUENCE</scope>
    <source>
        <strain evidence="8">Modern_marine.mb.64</strain>
    </source>
</reference>
<evidence type="ECO:0000256" key="4">
    <source>
        <dbReference type="ARBA" id="ARBA00023244"/>
    </source>
</evidence>
<evidence type="ECO:0000256" key="7">
    <source>
        <dbReference type="RuleBase" id="RU004185"/>
    </source>
</evidence>
<keyword evidence="1 6" id="KW-0408">Iron</keyword>
<dbReference type="InterPro" id="IPR001015">
    <property type="entry name" value="Ferrochelatase"/>
</dbReference>
<keyword evidence="2 6" id="KW-0350">Heme biosynthesis</keyword>
<dbReference type="InterPro" id="IPR033644">
    <property type="entry name" value="Ferrochelatase_C"/>
</dbReference>
<dbReference type="Gene3D" id="3.40.50.1400">
    <property type="match status" value="2"/>
</dbReference>
<dbReference type="AlphaFoldDB" id="A0A948RXR9"/>
<feature type="binding site" evidence="6">
    <location>
        <position position="318"/>
    </location>
    <ligand>
        <name>Fe(2+)</name>
        <dbReference type="ChEBI" id="CHEBI:29033"/>
    </ligand>
</feature>
<dbReference type="CDD" id="cd03411">
    <property type="entry name" value="Ferrochelatase_N"/>
    <property type="match status" value="1"/>
</dbReference>
<name>A0A948RXR9_UNCEI</name>
<dbReference type="SUPFAM" id="SSF53800">
    <property type="entry name" value="Chelatase"/>
    <property type="match status" value="1"/>
</dbReference>
<dbReference type="InterPro" id="IPR033659">
    <property type="entry name" value="Ferrochelatase_N"/>
</dbReference>
<evidence type="ECO:0000313" key="9">
    <source>
        <dbReference type="Proteomes" id="UP000777784"/>
    </source>
</evidence>
<comment type="function">
    <text evidence="6">Catalyzes the ferrous insertion into protoporphyrin IX.</text>
</comment>
<dbReference type="GO" id="GO:0006783">
    <property type="term" value="P:heme biosynthetic process"/>
    <property type="evidence" value="ECO:0007669"/>
    <property type="project" value="UniProtKB-UniRule"/>
</dbReference>
<comment type="pathway">
    <text evidence="6">Porphyrin-containing compound metabolism; protoheme biosynthesis; protoheme from protoporphyrin-IX: step 1/1.</text>
</comment>
<dbReference type="PANTHER" id="PTHR11108:SF1">
    <property type="entry name" value="FERROCHELATASE, MITOCHONDRIAL"/>
    <property type="match status" value="1"/>
</dbReference>
<evidence type="ECO:0000256" key="6">
    <source>
        <dbReference type="HAMAP-Rule" id="MF_00323"/>
    </source>
</evidence>
<organism evidence="8 9">
    <name type="scientific">Eiseniibacteriota bacterium</name>
    <dbReference type="NCBI Taxonomy" id="2212470"/>
    <lineage>
        <taxon>Bacteria</taxon>
        <taxon>Candidatus Eiseniibacteriota</taxon>
    </lineage>
</organism>
<dbReference type="Proteomes" id="UP000777784">
    <property type="component" value="Unassembled WGS sequence"/>
</dbReference>
<protein>
    <recommendedName>
        <fullName evidence="6">Ferrochelatase</fullName>
        <ecNumber evidence="6">4.98.1.1</ecNumber>
    </recommendedName>
    <alternativeName>
        <fullName evidence="6">Heme synthase</fullName>
    </alternativeName>
    <alternativeName>
        <fullName evidence="6">Protoheme ferro-lyase</fullName>
    </alternativeName>
</protein>
<feature type="binding site" evidence="6">
    <location>
        <position position="220"/>
    </location>
    <ligand>
        <name>Fe(2+)</name>
        <dbReference type="ChEBI" id="CHEBI:29033"/>
    </ligand>
</feature>
<evidence type="ECO:0000256" key="3">
    <source>
        <dbReference type="ARBA" id="ARBA00023239"/>
    </source>
</evidence>
<dbReference type="EMBL" id="JAHJDP010000065">
    <property type="protein sequence ID" value="MBU2691498.1"/>
    <property type="molecule type" value="Genomic_DNA"/>
</dbReference>
<keyword evidence="3 6" id="KW-0456">Lyase</keyword>
<dbReference type="GO" id="GO:0005737">
    <property type="term" value="C:cytoplasm"/>
    <property type="evidence" value="ECO:0007669"/>
    <property type="project" value="UniProtKB-SubCell"/>
</dbReference>
<keyword evidence="4 6" id="KW-0627">Porphyrin biosynthesis</keyword>
<evidence type="ECO:0000256" key="5">
    <source>
        <dbReference type="ARBA" id="ARBA00024536"/>
    </source>
</evidence>
<comment type="caution">
    <text evidence="8">The sequence shown here is derived from an EMBL/GenBank/DDBJ whole genome shotgun (WGS) entry which is preliminary data.</text>
</comment>